<proteinExistence type="predicted"/>
<keyword evidence="3" id="KW-1185">Reference proteome</keyword>
<organism evidence="2 3">
    <name type="scientific">Mycena maculata</name>
    <dbReference type="NCBI Taxonomy" id="230809"/>
    <lineage>
        <taxon>Eukaryota</taxon>
        <taxon>Fungi</taxon>
        <taxon>Dikarya</taxon>
        <taxon>Basidiomycota</taxon>
        <taxon>Agaricomycotina</taxon>
        <taxon>Agaricomycetes</taxon>
        <taxon>Agaricomycetidae</taxon>
        <taxon>Agaricales</taxon>
        <taxon>Marasmiineae</taxon>
        <taxon>Mycenaceae</taxon>
        <taxon>Mycena</taxon>
    </lineage>
</organism>
<name>A0AAD7JXC5_9AGAR</name>
<feature type="region of interest" description="Disordered" evidence="1">
    <location>
        <begin position="428"/>
        <end position="452"/>
    </location>
</feature>
<feature type="region of interest" description="Disordered" evidence="1">
    <location>
        <begin position="246"/>
        <end position="351"/>
    </location>
</feature>
<feature type="compositionally biased region" description="Basic and acidic residues" evidence="1">
    <location>
        <begin position="276"/>
        <end position="329"/>
    </location>
</feature>
<comment type="caution">
    <text evidence="2">The sequence shown here is derived from an EMBL/GenBank/DDBJ whole genome shotgun (WGS) entry which is preliminary data.</text>
</comment>
<dbReference type="EMBL" id="JARJLG010000017">
    <property type="protein sequence ID" value="KAJ7773692.1"/>
    <property type="molecule type" value="Genomic_DNA"/>
</dbReference>
<feature type="compositionally biased region" description="Acidic residues" evidence="1">
    <location>
        <begin position="246"/>
        <end position="275"/>
    </location>
</feature>
<gene>
    <name evidence="2" type="ORF">DFH07DRAFT_767633</name>
</gene>
<evidence type="ECO:0000313" key="2">
    <source>
        <dbReference type="EMBL" id="KAJ7773692.1"/>
    </source>
</evidence>
<evidence type="ECO:0000313" key="3">
    <source>
        <dbReference type="Proteomes" id="UP001215280"/>
    </source>
</evidence>
<sequence length="507" mass="57086">MGNISSQRLSLHRFLALTVSHSTTINPRHLEHYIYPYWTGDIGALIVPEDFQYSLIAPQFPVYVSPKVRPGPDESGTTEADGEAEGVYVDIAVVMPILESRPVEDLGEIGKQLVGKSLAYFFHTFRPHETGLSPRCLWVSGYEAALLGELKRAPTRHARNLKSFLNNLKDLLRDAVIQAETQALCLFSSWRFGTQDVVILLAGAGEYYQIRRVTREWSQKELNGKPYTSELLMELKAAARFRLEDMEEDEMDSEEDELEEDDDLEEDDAGADSEGQEEKMYDLPSNAKERQDRIRAQYRRDLDKHAEKRAERAERDQERDQRAERRTQRVETLTAQLDEAMKVQPSADRTAPLFTDAAPECFHRLEEPNLGAFFESEEPEKYFAGSSASDESDWSRILQLGSEISYAPSRSGKRHETSRQMSAMVVQNERTWESSSVPGNVARKPPKISMDIMEPMEAKSVWTSTAETGISQASKTSVRTVASTSAIGGGRATRSSLNALAGFQLTE</sequence>
<dbReference type="AlphaFoldDB" id="A0AAD7JXC5"/>
<reference evidence="2" key="1">
    <citation type="submission" date="2023-03" db="EMBL/GenBank/DDBJ databases">
        <title>Massive genome expansion in bonnet fungi (Mycena s.s.) driven by repeated elements and novel gene families across ecological guilds.</title>
        <authorList>
            <consortium name="Lawrence Berkeley National Laboratory"/>
            <person name="Harder C.B."/>
            <person name="Miyauchi S."/>
            <person name="Viragh M."/>
            <person name="Kuo A."/>
            <person name="Thoen E."/>
            <person name="Andreopoulos B."/>
            <person name="Lu D."/>
            <person name="Skrede I."/>
            <person name="Drula E."/>
            <person name="Henrissat B."/>
            <person name="Morin E."/>
            <person name="Kohler A."/>
            <person name="Barry K."/>
            <person name="LaButti K."/>
            <person name="Morin E."/>
            <person name="Salamov A."/>
            <person name="Lipzen A."/>
            <person name="Mereny Z."/>
            <person name="Hegedus B."/>
            <person name="Baldrian P."/>
            <person name="Stursova M."/>
            <person name="Weitz H."/>
            <person name="Taylor A."/>
            <person name="Grigoriev I.V."/>
            <person name="Nagy L.G."/>
            <person name="Martin F."/>
            <person name="Kauserud H."/>
        </authorList>
    </citation>
    <scope>NUCLEOTIDE SEQUENCE</scope>
    <source>
        <strain evidence="2">CBHHK188m</strain>
    </source>
</reference>
<evidence type="ECO:0000256" key="1">
    <source>
        <dbReference type="SAM" id="MobiDB-lite"/>
    </source>
</evidence>
<protein>
    <submittedName>
        <fullName evidence="2">Uncharacterized protein</fullName>
    </submittedName>
</protein>
<accession>A0AAD7JXC5</accession>
<dbReference type="Proteomes" id="UP001215280">
    <property type="component" value="Unassembled WGS sequence"/>
</dbReference>